<protein>
    <submittedName>
        <fullName evidence="1 3">Uncharacterized protein</fullName>
    </submittedName>
</protein>
<dbReference type="AlphaFoldDB" id="A0A0R3W9T7"/>
<dbReference type="WBParaSite" id="TASK_0000724401-mRNA-1">
    <property type="protein sequence ID" value="TASK_0000724401-mRNA-1"/>
    <property type="gene ID" value="TASK_0000724401"/>
</dbReference>
<keyword evidence="2" id="KW-1185">Reference proteome</keyword>
<sequence>MATYRGTWNTKVDFTIALTNPRWQFERLRDRRVDTANRQKQEEVYITWTLHTRIATNLAPDDASVTRTQRHTLPLIIFSTLALLKFYK</sequence>
<reference evidence="1 2" key="2">
    <citation type="submission" date="2018-11" db="EMBL/GenBank/DDBJ databases">
        <authorList>
            <consortium name="Pathogen Informatics"/>
        </authorList>
    </citation>
    <scope>NUCLEOTIDE SEQUENCE [LARGE SCALE GENOMIC DNA]</scope>
</reference>
<dbReference type="Proteomes" id="UP000282613">
    <property type="component" value="Unassembled WGS sequence"/>
</dbReference>
<evidence type="ECO:0000313" key="3">
    <source>
        <dbReference type="WBParaSite" id="TASK_0000724401-mRNA-1"/>
    </source>
</evidence>
<evidence type="ECO:0000313" key="1">
    <source>
        <dbReference type="EMBL" id="VDK38078.1"/>
    </source>
</evidence>
<reference evidence="3" key="1">
    <citation type="submission" date="2017-02" db="UniProtKB">
        <authorList>
            <consortium name="WormBaseParasite"/>
        </authorList>
    </citation>
    <scope>IDENTIFICATION</scope>
</reference>
<proteinExistence type="predicted"/>
<gene>
    <name evidence="1" type="ORF">TASK_LOCUS7245</name>
</gene>
<organism evidence="3">
    <name type="scientific">Taenia asiatica</name>
    <name type="common">Asian tapeworm</name>
    <dbReference type="NCBI Taxonomy" id="60517"/>
    <lineage>
        <taxon>Eukaryota</taxon>
        <taxon>Metazoa</taxon>
        <taxon>Spiralia</taxon>
        <taxon>Lophotrochozoa</taxon>
        <taxon>Platyhelminthes</taxon>
        <taxon>Cestoda</taxon>
        <taxon>Eucestoda</taxon>
        <taxon>Cyclophyllidea</taxon>
        <taxon>Taeniidae</taxon>
        <taxon>Taenia</taxon>
    </lineage>
</organism>
<accession>A0A0R3W9T7</accession>
<dbReference type="EMBL" id="UYRS01018593">
    <property type="protein sequence ID" value="VDK38078.1"/>
    <property type="molecule type" value="Genomic_DNA"/>
</dbReference>
<evidence type="ECO:0000313" key="2">
    <source>
        <dbReference type="Proteomes" id="UP000282613"/>
    </source>
</evidence>
<name>A0A0R3W9T7_TAEAS</name>